<comment type="caution">
    <text evidence="3">The sequence shown here is derived from an EMBL/GenBank/DDBJ whole genome shotgun (WGS) entry which is preliminary data.</text>
</comment>
<protein>
    <submittedName>
        <fullName evidence="3">SDR family oxidoreductase</fullName>
    </submittedName>
</protein>
<sequence length="250" mass="25774">MKISRRVLISGGTAGIGLATARLLLEQGDRVVISGRSPERGEAALRSLNHSEASFIACDASDPAQCGAMVDMAADRLGGIDALVSSAGGNPRPRLLKDTPCEDLLPSINRSLAPTILPARAVLPLMTDQGGGSIVCFASDAGKLSTPGEVAIGAAMAGIIMFCRAMAEETKRNGIRVNCITPSIVEGTELHDDLMADTFAGKLFTKAKLRADLGVVQASEVAALADFLISAEAVRITGQTISITGGISTI</sequence>
<dbReference type="InterPro" id="IPR036291">
    <property type="entry name" value="NAD(P)-bd_dom_sf"/>
</dbReference>
<accession>A0ABT5YB22</accession>
<comment type="similarity">
    <text evidence="1">Belongs to the short-chain dehydrogenases/reductases (SDR) family.</text>
</comment>
<reference evidence="3" key="1">
    <citation type="submission" date="2022-07" db="EMBL/GenBank/DDBJ databases">
        <title>Marinobacter iranensis a new bacterium isolate from a hipersaline lake in Iran.</title>
        <authorList>
            <person name="Mohammad A.M.A."/>
            <person name="Cristina S.-P."/>
            <person name="Antonio V."/>
        </authorList>
    </citation>
    <scope>NUCLEOTIDE SEQUENCE</scope>
    <source>
        <strain evidence="3">71-i</strain>
    </source>
</reference>
<dbReference type="Pfam" id="PF13561">
    <property type="entry name" value="adh_short_C2"/>
    <property type="match status" value="1"/>
</dbReference>
<evidence type="ECO:0000313" key="3">
    <source>
        <dbReference type="EMBL" id="MDF0750849.1"/>
    </source>
</evidence>
<dbReference type="EMBL" id="JANCMW010000006">
    <property type="protein sequence ID" value="MDF0750849.1"/>
    <property type="molecule type" value="Genomic_DNA"/>
</dbReference>
<gene>
    <name evidence="3" type="ORF">NLU14_11490</name>
</gene>
<keyword evidence="4" id="KW-1185">Reference proteome</keyword>
<dbReference type="CDD" id="cd05233">
    <property type="entry name" value="SDR_c"/>
    <property type="match status" value="1"/>
</dbReference>
<evidence type="ECO:0000313" key="4">
    <source>
        <dbReference type="Proteomes" id="UP001143391"/>
    </source>
</evidence>
<dbReference type="PRINTS" id="PR00081">
    <property type="entry name" value="GDHRDH"/>
</dbReference>
<evidence type="ECO:0000256" key="1">
    <source>
        <dbReference type="ARBA" id="ARBA00006484"/>
    </source>
</evidence>
<dbReference type="Proteomes" id="UP001143391">
    <property type="component" value="Unassembled WGS sequence"/>
</dbReference>
<keyword evidence="2" id="KW-0560">Oxidoreductase</keyword>
<proteinExistence type="inferred from homology"/>
<dbReference type="PANTHER" id="PTHR43669:SF3">
    <property type="entry name" value="ALCOHOL DEHYDROGENASE, PUTATIVE (AFU_ORTHOLOGUE AFUA_3G03445)-RELATED"/>
    <property type="match status" value="1"/>
</dbReference>
<dbReference type="PANTHER" id="PTHR43669">
    <property type="entry name" value="5-KETO-D-GLUCONATE 5-REDUCTASE"/>
    <property type="match status" value="1"/>
</dbReference>
<dbReference type="Gene3D" id="3.40.50.720">
    <property type="entry name" value="NAD(P)-binding Rossmann-like Domain"/>
    <property type="match status" value="1"/>
</dbReference>
<dbReference type="SUPFAM" id="SSF51735">
    <property type="entry name" value="NAD(P)-binding Rossmann-fold domains"/>
    <property type="match status" value="1"/>
</dbReference>
<dbReference type="RefSeq" id="WP_275706552.1">
    <property type="nucleotide sequence ID" value="NZ_JANCMW010000006.1"/>
</dbReference>
<organism evidence="3 4">
    <name type="scientific">Marinobacter iranensis</name>
    <dbReference type="NCBI Taxonomy" id="2962607"/>
    <lineage>
        <taxon>Bacteria</taxon>
        <taxon>Pseudomonadati</taxon>
        <taxon>Pseudomonadota</taxon>
        <taxon>Gammaproteobacteria</taxon>
        <taxon>Pseudomonadales</taxon>
        <taxon>Marinobacteraceae</taxon>
        <taxon>Marinobacter</taxon>
    </lineage>
</organism>
<dbReference type="InterPro" id="IPR002347">
    <property type="entry name" value="SDR_fam"/>
</dbReference>
<name>A0ABT5YB22_9GAMM</name>
<evidence type="ECO:0000256" key="2">
    <source>
        <dbReference type="ARBA" id="ARBA00023002"/>
    </source>
</evidence>